<comment type="caution">
    <text evidence="2">The sequence shown here is derived from an EMBL/GenBank/DDBJ whole genome shotgun (WGS) entry which is preliminary data.</text>
</comment>
<dbReference type="Gene3D" id="1.25.40.10">
    <property type="entry name" value="Tetratricopeptide repeat domain"/>
    <property type="match status" value="1"/>
</dbReference>
<dbReference type="PANTHER" id="PTHR47691:SF3">
    <property type="entry name" value="HTH-TYPE TRANSCRIPTIONAL REGULATOR RV0890C-RELATED"/>
    <property type="match status" value="1"/>
</dbReference>
<feature type="region of interest" description="Disordered" evidence="1">
    <location>
        <begin position="1"/>
        <end position="27"/>
    </location>
</feature>
<name>A0ABS4DHH6_9CHLR</name>
<dbReference type="Pfam" id="PF13424">
    <property type="entry name" value="TPR_12"/>
    <property type="match status" value="1"/>
</dbReference>
<gene>
    <name evidence="2" type="ORF">EYB53_024570</name>
</gene>
<protein>
    <submittedName>
        <fullName evidence="2">Tetratricopeptide repeat protein</fullName>
    </submittedName>
</protein>
<dbReference type="Gene3D" id="3.40.50.300">
    <property type="entry name" value="P-loop containing nucleotide triphosphate hydrolases"/>
    <property type="match status" value="1"/>
</dbReference>
<dbReference type="InterPro" id="IPR011990">
    <property type="entry name" value="TPR-like_helical_dom_sf"/>
</dbReference>
<reference evidence="2 3" key="1">
    <citation type="submission" date="2021-03" db="EMBL/GenBank/DDBJ databases">
        <authorList>
            <person name="Grouzdev D.S."/>
        </authorList>
    </citation>
    <scope>NUCLEOTIDE SEQUENCE [LARGE SCALE GENOMIC DNA]</scope>
    <source>
        <strain evidence="2 3">M50-1</strain>
    </source>
</reference>
<sequence length="551" mass="59141">MLDTRNEHQTPPSPEDADRTVNTGGGDYEEVHLDARDAKGLLYKPQGSVEQHFGDKIYQVRRESPPAFQVPYQPIPLIGRDDVLATLKTLLIGEGPVTLPPAITGMGGVGKTLLAATFAYQNQAAFPGGIYWLNMEQPGLIAGQVAACAGPGGLDLPDFAALSFDDRIACVQAAWNSPVRRLLVLDYLEDPTLLTRWQPTGSGTRVLITSRRDDWPRQVQRLRLSVLRRLCSVELLLGARAADQEVPLAGLLADEAEQAAADAICDLLGDLPLALAIAAALLRLHPSLRLREFQAQIGDDPLFATRADATAMQTALREAGLPTGRTLGVAAAFNLSYRHLQAADPLDASALRMLHAAAYCAPSAIPQNLLWQVDGIDPADADGAARGDTAVRRLRALGLVGTSIAEHADAITLHRLCGAFVRQQPHSQELLGAAATTLTNYARTLQDAGQIKDSTKLVPHLEAVLAYQAERQGAEHPATLDTADNLARTLRNQGDYVGARARYEAVLEALIRLFGPGHPATLRTAMGLATTLFNQGDYGAARSRYEAVLEA</sequence>
<dbReference type="PANTHER" id="PTHR47691">
    <property type="entry name" value="REGULATOR-RELATED"/>
    <property type="match status" value="1"/>
</dbReference>
<proteinExistence type="predicted"/>
<evidence type="ECO:0000313" key="3">
    <source>
        <dbReference type="Proteomes" id="UP001193081"/>
    </source>
</evidence>
<dbReference type="SUPFAM" id="SSF48452">
    <property type="entry name" value="TPR-like"/>
    <property type="match status" value="1"/>
</dbReference>
<evidence type="ECO:0000256" key="1">
    <source>
        <dbReference type="SAM" id="MobiDB-lite"/>
    </source>
</evidence>
<feature type="non-terminal residue" evidence="2">
    <location>
        <position position="551"/>
    </location>
</feature>
<dbReference type="SUPFAM" id="SSF52540">
    <property type="entry name" value="P-loop containing nucleoside triphosphate hydrolases"/>
    <property type="match status" value="1"/>
</dbReference>
<keyword evidence="3" id="KW-1185">Reference proteome</keyword>
<organism evidence="2 3">
    <name type="scientific">Candidatus Chloroploca mongolica</name>
    <dbReference type="NCBI Taxonomy" id="2528176"/>
    <lineage>
        <taxon>Bacteria</taxon>
        <taxon>Bacillati</taxon>
        <taxon>Chloroflexota</taxon>
        <taxon>Chloroflexia</taxon>
        <taxon>Chloroflexales</taxon>
        <taxon>Chloroflexineae</taxon>
        <taxon>Oscillochloridaceae</taxon>
        <taxon>Candidatus Chloroploca</taxon>
    </lineage>
</organism>
<dbReference type="EMBL" id="SIJK02000112">
    <property type="protein sequence ID" value="MBP1468906.1"/>
    <property type="molecule type" value="Genomic_DNA"/>
</dbReference>
<dbReference type="Proteomes" id="UP001193081">
    <property type="component" value="Unassembled WGS sequence"/>
</dbReference>
<dbReference type="InterPro" id="IPR027417">
    <property type="entry name" value="P-loop_NTPase"/>
</dbReference>
<evidence type="ECO:0000313" key="2">
    <source>
        <dbReference type="EMBL" id="MBP1468906.1"/>
    </source>
</evidence>
<dbReference type="RefSeq" id="WP_135482130.1">
    <property type="nucleotide sequence ID" value="NZ_SIJK02000112.1"/>
</dbReference>
<accession>A0ABS4DHH6</accession>